<dbReference type="InterPro" id="IPR043129">
    <property type="entry name" value="ATPase_NBD"/>
</dbReference>
<dbReference type="EMBL" id="MVBM01000005">
    <property type="protein sequence ID" value="OOK72019.1"/>
    <property type="molecule type" value="Genomic_DNA"/>
</dbReference>
<dbReference type="PANTHER" id="PTHR42749">
    <property type="entry name" value="CELL SHAPE-DETERMINING PROTEIN MREB"/>
    <property type="match status" value="1"/>
</dbReference>
<evidence type="ECO:0000256" key="2">
    <source>
        <dbReference type="ARBA" id="ARBA00022840"/>
    </source>
</evidence>
<comment type="caution">
    <text evidence="5">The sequence shown here is derived from an EMBL/GenBank/DDBJ whole genome shotgun (WGS) entry which is preliminary data.</text>
</comment>
<organism evidence="5 6">
    <name type="scientific">Mycobacterium kansasii</name>
    <dbReference type="NCBI Taxonomy" id="1768"/>
    <lineage>
        <taxon>Bacteria</taxon>
        <taxon>Bacillati</taxon>
        <taxon>Actinomycetota</taxon>
        <taxon>Actinomycetes</taxon>
        <taxon>Mycobacteriales</taxon>
        <taxon>Mycobacteriaceae</taxon>
        <taxon>Mycobacterium</taxon>
    </lineage>
</organism>
<dbReference type="SUPFAM" id="SSF53067">
    <property type="entry name" value="Actin-like ATPase domain"/>
    <property type="match status" value="1"/>
</dbReference>
<sequence>MSDFVDRVGDPVGIVAADGSMHRSEALVVDSLRALAYTATGGRALPDDVALTYPAHWGPAAVDALGAALSRVPEWSHDAQPLLIPDAAAALFAMRANPGIPARGIVAVCDFGGSGTSMTLVDAAGDYQPVAATVRHRDFSGDLIDQALLTYVMSEMPATGSFDPSGTAAIGSLNRLRIECRHAKERLSHSTVTTLADELPGDMAKSGSPETSSTRPFASCWTVSPRLWNRRWRKSGFIRQIWLRSFPSGRGQHRVGHHHAVGAIWRSGGHGAAPQLTAAIGAALRAARGPADTSATVLTSAPPIAATALAPLAPLAPGGADAPASAVQPALAWSEAEEDSHVMPVPGGDYADAGGSGYTSARPQLAFEHDTPRSRSLSRRSSHGIACRR</sequence>
<protein>
    <submittedName>
        <fullName evidence="5">Hsp70 family protein</fullName>
    </submittedName>
</protein>
<evidence type="ECO:0000313" key="5">
    <source>
        <dbReference type="EMBL" id="OOK72019.1"/>
    </source>
</evidence>
<dbReference type="GO" id="GO:0005524">
    <property type="term" value="F:ATP binding"/>
    <property type="evidence" value="ECO:0007669"/>
    <property type="project" value="UniProtKB-KW"/>
</dbReference>
<feature type="region of interest" description="Disordered" evidence="4">
    <location>
        <begin position="349"/>
        <end position="389"/>
    </location>
</feature>
<dbReference type="GO" id="GO:0140662">
    <property type="term" value="F:ATP-dependent protein folding chaperone"/>
    <property type="evidence" value="ECO:0007669"/>
    <property type="project" value="InterPro"/>
</dbReference>
<dbReference type="AlphaFoldDB" id="A0A1V3WYK5"/>
<keyword evidence="2" id="KW-0067">ATP-binding</keyword>
<name>A0A1V3WYK5_MYCKA</name>
<dbReference type="Proteomes" id="UP000189229">
    <property type="component" value="Unassembled WGS sequence"/>
</dbReference>
<dbReference type="InterPro" id="IPR013126">
    <property type="entry name" value="Hsp_70_fam"/>
</dbReference>
<evidence type="ECO:0000313" key="6">
    <source>
        <dbReference type="Proteomes" id="UP000189229"/>
    </source>
</evidence>
<evidence type="ECO:0000256" key="3">
    <source>
        <dbReference type="ARBA" id="ARBA00023186"/>
    </source>
</evidence>
<dbReference type="PANTHER" id="PTHR42749:SF1">
    <property type="entry name" value="CELL SHAPE-DETERMINING PROTEIN MREB"/>
    <property type="match status" value="1"/>
</dbReference>
<evidence type="ECO:0000256" key="4">
    <source>
        <dbReference type="SAM" id="MobiDB-lite"/>
    </source>
</evidence>
<reference evidence="5 6" key="1">
    <citation type="submission" date="2017-02" db="EMBL/GenBank/DDBJ databases">
        <title>Complete genome sequences of Mycobacterium kansasii strains isolated from rhesus macaques.</title>
        <authorList>
            <person name="Panda A."/>
            <person name="Nagaraj S."/>
            <person name="Zhao X."/>
            <person name="Tettelin H."/>
            <person name="Detolla L.J."/>
        </authorList>
    </citation>
    <scope>NUCLEOTIDE SEQUENCE [LARGE SCALE GENOMIC DNA]</scope>
    <source>
        <strain evidence="5 6">11-3813</strain>
    </source>
</reference>
<accession>A0A1V3WYK5</accession>
<evidence type="ECO:0000256" key="1">
    <source>
        <dbReference type="ARBA" id="ARBA00022741"/>
    </source>
</evidence>
<keyword evidence="3" id="KW-0143">Chaperone</keyword>
<feature type="compositionally biased region" description="Basic residues" evidence="4">
    <location>
        <begin position="376"/>
        <end position="389"/>
    </location>
</feature>
<dbReference type="Gene3D" id="3.90.640.10">
    <property type="entry name" value="Actin, Chain A, domain 4"/>
    <property type="match status" value="1"/>
</dbReference>
<keyword evidence="1" id="KW-0547">Nucleotide-binding</keyword>
<gene>
    <name evidence="5" type="ORF">BZL30_5661</name>
</gene>
<proteinExistence type="predicted"/>
<dbReference type="Gene3D" id="3.30.420.40">
    <property type="match status" value="2"/>
</dbReference>
<dbReference type="Pfam" id="PF00012">
    <property type="entry name" value="HSP70"/>
    <property type="match status" value="1"/>
</dbReference>